<dbReference type="GO" id="GO:0016616">
    <property type="term" value="F:oxidoreductase activity, acting on the CH-OH group of donors, NAD or NADP as acceptor"/>
    <property type="evidence" value="ECO:0007669"/>
    <property type="project" value="UniProtKB-ARBA"/>
</dbReference>
<dbReference type="PRINTS" id="PR00080">
    <property type="entry name" value="SDRFAMILY"/>
</dbReference>
<evidence type="ECO:0000313" key="5">
    <source>
        <dbReference type="EMBL" id="MWA03224.1"/>
    </source>
</evidence>
<name>A0A6I4MGE1_9ACTN</name>
<evidence type="ECO:0000256" key="1">
    <source>
        <dbReference type="ARBA" id="ARBA00006484"/>
    </source>
</evidence>
<dbReference type="PRINTS" id="PR00081">
    <property type="entry name" value="GDHRDH"/>
</dbReference>
<comment type="similarity">
    <text evidence="1">Belongs to the short-chain dehydrogenases/reductases (SDR) family.</text>
</comment>
<dbReference type="Proteomes" id="UP000462055">
    <property type="component" value="Unassembled WGS sequence"/>
</dbReference>
<gene>
    <name evidence="5" type="ORF">F8568_023165</name>
</gene>
<organism evidence="5 6">
    <name type="scientific">Actinomadura physcomitrii</name>
    <dbReference type="NCBI Taxonomy" id="2650748"/>
    <lineage>
        <taxon>Bacteria</taxon>
        <taxon>Bacillati</taxon>
        <taxon>Actinomycetota</taxon>
        <taxon>Actinomycetes</taxon>
        <taxon>Streptosporangiales</taxon>
        <taxon>Thermomonosporaceae</taxon>
        <taxon>Actinomadura</taxon>
    </lineage>
</organism>
<dbReference type="SMART" id="SM00822">
    <property type="entry name" value="PKS_KR"/>
    <property type="match status" value="1"/>
</dbReference>
<dbReference type="FunFam" id="3.40.50.720:FF:000084">
    <property type="entry name" value="Short-chain dehydrogenase reductase"/>
    <property type="match status" value="1"/>
</dbReference>
<feature type="domain" description="Ketoreductase" evidence="4">
    <location>
        <begin position="18"/>
        <end position="209"/>
    </location>
</feature>
<dbReference type="PANTHER" id="PTHR42760">
    <property type="entry name" value="SHORT-CHAIN DEHYDROGENASES/REDUCTASES FAMILY MEMBER"/>
    <property type="match status" value="1"/>
</dbReference>
<dbReference type="Gene3D" id="3.40.50.720">
    <property type="entry name" value="NAD(P)-binding Rossmann-like Domain"/>
    <property type="match status" value="1"/>
</dbReference>
<dbReference type="SUPFAM" id="SSF51735">
    <property type="entry name" value="NAD(P)-binding Rossmann-fold domains"/>
    <property type="match status" value="1"/>
</dbReference>
<keyword evidence="2" id="KW-0560">Oxidoreductase</keyword>
<evidence type="ECO:0000313" key="6">
    <source>
        <dbReference type="Proteomes" id="UP000462055"/>
    </source>
</evidence>
<reference evidence="5" key="1">
    <citation type="submission" date="2019-12" db="EMBL/GenBank/DDBJ databases">
        <title>Actinomadura physcomitrii sp. nov., a novel actinomycete isolated from moss [Physcomitrium sphaericum (Ludw) Fuernr].</title>
        <authorList>
            <person name="Zhuang X."/>
        </authorList>
    </citation>
    <scope>NUCLEOTIDE SEQUENCE [LARGE SCALE GENOMIC DNA]</scope>
    <source>
        <strain evidence="5">LD22</strain>
    </source>
</reference>
<keyword evidence="6" id="KW-1185">Reference proteome</keyword>
<dbReference type="InterPro" id="IPR020904">
    <property type="entry name" value="Sc_DH/Rdtase_CS"/>
</dbReference>
<accession>A0A6I4MGE1</accession>
<dbReference type="CDD" id="cd05233">
    <property type="entry name" value="SDR_c"/>
    <property type="match status" value="1"/>
</dbReference>
<comment type="caution">
    <text evidence="5">The sequence shown here is derived from an EMBL/GenBank/DDBJ whole genome shotgun (WGS) entry which is preliminary data.</text>
</comment>
<feature type="region of interest" description="Disordered" evidence="3">
    <location>
        <begin position="207"/>
        <end position="227"/>
    </location>
</feature>
<evidence type="ECO:0000256" key="3">
    <source>
        <dbReference type="SAM" id="MobiDB-lite"/>
    </source>
</evidence>
<dbReference type="InterPro" id="IPR057326">
    <property type="entry name" value="KR_dom"/>
</dbReference>
<dbReference type="RefSeq" id="WP_151595767.1">
    <property type="nucleotide sequence ID" value="NZ_WBMS02000018.1"/>
</dbReference>
<dbReference type="Pfam" id="PF13561">
    <property type="entry name" value="adh_short_C2"/>
    <property type="match status" value="1"/>
</dbReference>
<proteinExistence type="inferred from homology"/>
<dbReference type="InterPro" id="IPR002347">
    <property type="entry name" value="SDR_fam"/>
</dbReference>
<protein>
    <submittedName>
        <fullName evidence="5">SDR family oxidoreductase</fullName>
    </submittedName>
</protein>
<evidence type="ECO:0000256" key="2">
    <source>
        <dbReference type="ARBA" id="ARBA00023002"/>
    </source>
</evidence>
<sequence>MSSPSTPAGTDPFRLDGRVALVTGGSKGIGLAIAGRLCGAGATVVFCGRDAERGKLAEQRLAAHGRAEFVRADVTVEDEVRALVRHAVTRYGGLSVLVNNAGPTDLLHSRDVDGPAGSVTLGNWERVLRSTLTSAFLPTKAALEPMVDAGTGSIVNVSSVAAVLAVPGFDAYAAGKGALESFTRSIAAGYAHLGVRCNAIRVGSIQTDHGSGEDAPVGGLRSDLLRRDAQDRRAVPPAPGRPDDVAHAALYLASPAAGYVTGAVLPVDGGLTCRSLMPWQTPPPQPPGELTT</sequence>
<dbReference type="PROSITE" id="PS00061">
    <property type="entry name" value="ADH_SHORT"/>
    <property type="match status" value="1"/>
</dbReference>
<dbReference type="EMBL" id="WBMS02000018">
    <property type="protein sequence ID" value="MWA03224.1"/>
    <property type="molecule type" value="Genomic_DNA"/>
</dbReference>
<dbReference type="InterPro" id="IPR036291">
    <property type="entry name" value="NAD(P)-bd_dom_sf"/>
</dbReference>
<dbReference type="AlphaFoldDB" id="A0A6I4MGE1"/>
<evidence type="ECO:0000259" key="4">
    <source>
        <dbReference type="SMART" id="SM00822"/>
    </source>
</evidence>